<dbReference type="VEuPathDB" id="VectorBase:GAUT045946"/>
<protein>
    <submittedName>
        <fullName evidence="1">Uncharacterized protein</fullName>
    </submittedName>
</protein>
<accession>A0A1A9VSD2</accession>
<proteinExistence type="predicted"/>
<reference evidence="1" key="1">
    <citation type="submission" date="2020-05" db="UniProtKB">
        <authorList>
            <consortium name="EnsemblMetazoa"/>
        </authorList>
    </citation>
    <scope>IDENTIFICATION</scope>
    <source>
        <strain evidence="1">TTRI</strain>
    </source>
</reference>
<dbReference type="AlphaFoldDB" id="A0A1A9VSD2"/>
<name>A0A1A9VSD2_GLOAU</name>
<evidence type="ECO:0000313" key="2">
    <source>
        <dbReference type="Proteomes" id="UP000078200"/>
    </source>
</evidence>
<dbReference type="Proteomes" id="UP000078200">
    <property type="component" value="Unassembled WGS sequence"/>
</dbReference>
<organism evidence="1 2">
    <name type="scientific">Glossina austeni</name>
    <name type="common">Savannah tsetse fly</name>
    <dbReference type="NCBI Taxonomy" id="7395"/>
    <lineage>
        <taxon>Eukaryota</taxon>
        <taxon>Metazoa</taxon>
        <taxon>Ecdysozoa</taxon>
        <taxon>Arthropoda</taxon>
        <taxon>Hexapoda</taxon>
        <taxon>Insecta</taxon>
        <taxon>Pterygota</taxon>
        <taxon>Neoptera</taxon>
        <taxon>Endopterygota</taxon>
        <taxon>Diptera</taxon>
        <taxon>Brachycera</taxon>
        <taxon>Muscomorpha</taxon>
        <taxon>Hippoboscoidea</taxon>
        <taxon>Glossinidae</taxon>
        <taxon>Glossina</taxon>
    </lineage>
</organism>
<keyword evidence="2" id="KW-1185">Reference proteome</keyword>
<evidence type="ECO:0000313" key="1">
    <source>
        <dbReference type="EnsemblMetazoa" id="GAUT045946-PA"/>
    </source>
</evidence>
<dbReference type="EnsemblMetazoa" id="GAUT045946-RA">
    <property type="protein sequence ID" value="GAUT045946-PA"/>
    <property type="gene ID" value="GAUT045946"/>
</dbReference>
<sequence length="85" mass="9032">MGATDFNNTLEFLGFGFQSVVPRTNVRNITSSAAFDMASLILGSKPYSLLTSAAAFFNMPIACITGLGMRSVAPPIGKLICERIV</sequence>